<organism evidence="13 14">
    <name type="scientific">Thermomonospora curvata (strain ATCC 19995 / DSM 43183 / JCM 3096 / KCTC 9072 / NBRC 15933 / NCIMB 10081 / Henssen B9)</name>
    <dbReference type="NCBI Taxonomy" id="471852"/>
    <lineage>
        <taxon>Bacteria</taxon>
        <taxon>Bacillati</taxon>
        <taxon>Actinomycetota</taxon>
        <taxon>Actinomycetes</taxon>
        <taxon>Streptosporangiales</taxon>
        <taxon>Thermomonosporaceae</taxon>
        <taxon>Thermomonospora</taxon>
    </lineage>
</organism>
<feature type="compositionally biased region" description="Basic and acidic residues" evidence="10">
    <location>
        <begin position="498"/>
        <end position="512"/>
    </location>
</feature>
<dbReference type="STRING" id="471852.Tcur_1010"/>
<dbReference type="PANTHER" id="PTHR32309">
    <property type="entry name" value="TYROSINE-PROTEIN KINASE"/>
    <property type="match status" value="1"/>
</dbReference>
<evidence type="ECO:0000313" key="14">
    <source>
        <dbReference type="Proteomes" id="UP000001918"/>
    </source>
</evidence>
<evidence type="ECO:0000256" key="11">
    <source>
        <dbReference type="SAM" id="Phobius"/>
    </source>
</evidence>
<dbReference type="AlphaFoldDB" id="D1A7K7"/>
<keyword evidence="8 11" id="KW-0472">Membrane</keyword>
<dbReference type="GO" id="GO:0005886">
    <property type="term" value="C:plasma membrane"/>
    <property type="evidence" value="ECO:0007669"/>
    <property type="project" value="UniProtKB-SubCell"/>
</dbReference>
<feature type="compositionally biased region" description="Basic and acidic residues" evidence="10">
    <location>
        <begin position="544"/>
        <end position="559"/>
    </location>
</feature>
<dbReference type="HOGENOM" id="CLU_473104_0_0_11"/>
<keyword evidence="5" id="KW-0547">Nucleotide-binding</keyword>
<evidence type="ECO:0000259" key="12">
    <source>
        <dbReference type="Pfam" id="PF02706"/>
    </source>
</evidence>
<dbReference type="InterPro" id="IPR017746">
    <property type="entry name" value="Cellulose_synthase_operon_BcsQ"/>
</dbReference>
<dbReference type="SUPFAM" id="SSF52540">
    <property type="entry name" value="P-loop containing nucleoside triphosphate hydrolases"/>
    <property type="match status" value="1"/>
</dbReference>
<dbReference type="eggNOG" id="COG0489">
    <property type="taxonomic scope" value="Bacteria"/>
</dbReference>
<comment type="subcellular location">
    <subcellularLocation>
        <location evidence="1">Cell membrane</location>
        <topology evidence="1">Multi-pass membrane protein</topology>
    </subcellularLocation>
</comment>
<keyword evidence="9" id="KW-0175">Coiled coil</keyword>
<evidence type="ECO:0000256" key="10">
    <source>
        <dbReference type="SAM" id="MobiDB-lite"/>
    </source>
</evidence>
<accession>D1A7K7</accession>
<evidence type="ECO:0000256" key="2">
    <source>
        <dbReference type="ARBA" id="ARBA00006683"/>
    </source>
</evidence>
<feature type="domain" description="Polysaccharide chain length determinant N-terminal" evidence="12">
    <location>
        <begin position="12"/>
        <end position="60"/>
    </location>
</feature>
<keyword evidence="4 11" id="KW-0812">Transmembrane</keyword>
<feature type="region of interest" description="Disordered" evidence="10">
    <location>
        <begin position="490"/>
        <end position="599"/>
    </location>
</feature>
<dbReference type="InterPro" id="IPR027417">
    <property type="entry name" value="P-loop_NTPase"/>
</dbReference>
<dbReference type="InterPro" id="IPR050445">
    <property type="entry name" value="Bact_polysacc_biosynth/exp"/>
</dbReference>
<feature type="transmembrane region" description="Helical" evidence="11">
    <location>
        <begin position="21"/>
        <end position="41"/>
    </location>
</feature>
<reference evidence="13 14" key="1">
    <citation type="journal article" date="2011" name="Stand. Genomic Sci.">
        <title>Complete genome sequence of Thermomonospora curvata type strain (B9).</title>
        <authorList>
            <person name="Chertkov O."/>
            <person name="Sikorski J."/>
            <person name="Nolan M."/>
            <person name="Lapidus A."/>
            <person name="Lucas S."/>
            <person name="Del Rio T.G."/>
            <person name="Tice H."/>
            <person name="Cheng J.F."/>
            <person name="Goodwin L."/>
            <person name="Pitluck S."/>
            <person name="Liolios K."/>
            <person name="Ivanova N."/>
            <person name="Mavromatis K."/>
            <person name="Mikhailova N."/>
            <person name="Ovchinnikova G."/>
            <person name="Pati A."/>
            <person name="Chen A."/>
            <person name="Palaniappan K."/>
            <person name="Djao O.D."/>
            <person name="Land M."/>
            <person name="Hauser L."/>
            <person name="Chang Y.J."/>
            <person name="Jeffries C.D."/>
            <person name="Brettin T."/>
            <person name="Han C."/>
            <person name="Detter J.C."/>
            <person name="Rohde M."/>
            <person name="Goker M."/>
            <person name="Woyke T."/>
            <person name="Bristow J."/>
            <person name="Eisen J.A."/>
            <person name="Markowitz V."/>
            <person name="Hugenholtz P."/>
            <person name="Klenk H.P."/>
            <person name="Kyrpides N.C."/>
        </authorList>
    </citation>
    <scope>NUCLEOTIDE SEQUENCE [LARGE SCALE GENOMIC DNA]</scope>
    <source>
        <strain evidence="14">ATCC 19995 / DSM 43183 / JCM 3096 / KCTC 9072 / NBRC 15933 / NCIMB 10081 / Henssen B9</strain>
    </source>
</reference>
<dbReference type="KEGG" id="tcu:Tcur_1010"/>
<keyword evidence="7 11" id="KW-1133">Transmembrane helix</keyword>
<evidence type="ECO:0000256" key="7">
    <source>
        <dbReference type="ARBA" id="ARBA00022989"/>
    </source>
</evidence>
<proteinExistence type="inferred from homology"/>
<evidence type="ECO:0000256" key="8">
    <source>
        <dbReference type="ARBA" id="ARBA00023136"/>
    </source>
</evidence>
<dbReference type="Pfam" id="PF02706">
    <property type="entry name" value="Wzz"/>
    <property type="match status" value="1"/>
</dbReference>
<keyword evidence="14" id="KW-1185">Reference proteome</keyword>
<gene>
    <name evidence="13" type="ordered locus">Tcur_1010</name>
</gene>
<dbReference type="CDD" id="cd05387">
    <property type="entry name" value="BY-kinase"/>
    <property type="match status" value="1"/>
</dbReference>
<dbReference type="InterPro" id="IPR005702">
    <property type="entry name" value="Wzc-like_C"/>
</dbReference>
<dbReference type="EMBL" id="CP001738">
    <property type="protein sequence ID" value="ACY96596.1"/>
    <property type="molecule type" value="Genomic_DNA"/>
</dbReference>
<dbReference type="eggNOG" id="COG3206">
    <property type="taxonomic scope" value="Bacteria"/>
</dbReference>
<keyword evidence="6" id="KW-0067">ATP-binding</keyword>
<name>D1A7K7_THECD</name>
<dbReference type="RefSeq" id="WP_012851380.1">
    <property type="nucleotide sequence ID" value="NC_013510.1"/>
</dbReference>
<dbReference type="PANTHER" id="PTHR32309:SF13">
    <property type="entry name" value="FERRIC ENTEROBACTIN TRANSPORT PROTEIN FEPE"/>
    <property type="match status" value="1"/>
</dbReference>
<evidence type="ECO:0000256" key="6">
    <source>
        <dbReference type="ARBA" id="ARBA00022840"/>
    </source>
</evidence>
<dbReference type="InterPro" id="IPR003856">
    <property type="entry name" value="LPS_length_determ_N"/>
</dbReference>
<evidence type="ECO:0000256" key="4">
    <source>
        <dbReference type="ARBA" id="ARBA00022692"/>
    </source>
</evidence>
<feature type="compositionally biased region" description="Basic and acidic residues" evidence="10">
    <location>
        <begin position="567"/>
        <end position="580"/>
    </location>
</feature>
<evidence type="ECO:0000256" key="1">
    <source>
        <dbReference type="ARBA" id="ARBA00004651"/>
    </source>
</evidence>
<dbReference type="Pfam" id="PF06564">
    <property type="entry name" value="CBP_BcsQ"/>
    <property type="match status" value="1"/>
</dbReference>
<dbReference type="Proteomes" id="UP000001918">
    <property type="component" value="Chromosome"/>
</dbReference>
<evidence type="ECO:0000256" key="5">
    <source>
        <dbReference type="ARBA" id="ARBA00022741"/>
    </source>
</evidence>
<feature type="coiled-coil region" evidence="9">
    <location>
        <begin position="156"/>
        <end position="183"/>
    </location>
</feature>
<sequence length="599" mass="63224">MPTDHPAPGEGQLIRTVRQHLLLLGIVTFITTALAVTVGFLQGTSYTATTSVLVTPLEGNPYSPEGRGDDLINLETEAQLVTTDTVAKLAAGQLPGSDPARLRAKVSVSVPPNTQVLNISYTDQSARGARDGAQAFANAYLQHREQRAKAVTDGQMAKLREQAQRVERALQQATRQLSGANATERAFLNQRITAYTNQLGVIDEQINTIASTPIDPGQIITPAGLPKSSGHMMLLIYGAAGLVAGLVLGTGLALVRTRLDKRLRDAESVEALGLRTLSTIPEAPSSGEELVLVTQPDGPQAEGYRRLRAAVVAGAPGKQYVILVASATPGGTVTLTAANLAVALAFAGSPTIMIDATASAADPLELFGLSPAKGLSDTLISGTDPATLLIHADSNLRLLPRGRDAAQATHRFSGPLMRSTIKAMRRRSDYVVINGPSLHDADAQALCTLADAVLLVVSRGVTTRQDLIQAHIEAQRAGATVIGAVLESSPLPIAKPGRKPDRRPGTTERRAGESSTDTAPIPAPVPDPEDEPVVWEELVTGRKPVKDGHDIRLPGDRDNGSAAEEYPTDRRVAPTRRSEQQEEFSMKPSGKTGSGDGDI</sequence>
<keyword evidence="3" id="KW-1003">Cell membrane</keyword>
<protein>
    <submittedName>
        <fullName evidence="13">Lipopolysaccharide biosynthesis protein</fullName>
    </submittedName>
</protein>
<feature type="transmembrane region" description="Helical" evidence="11">
    <location>
        <begin position="234"/>
        <end position="255"/>
    </location>
</feature>
<evidence type="ECO:0000256" key="3">
    <source>
        <dbReference type="ARBA" id="ARBA00022475"/>
    </source>
</evidence>
<dbReference type="Gene3D" id="3.40.50.300">
    <property type="entry name" value="P-loop containing nucleotide triphosphate hydrolases"/>
    <property type="match status" value="1"/>
</dbReference>
<comment type="similarity">
    <text evidence="2">Belongs to the CpsC/CapA family.</text>
</comment>
<evidence type="ECO:0000313" key="13">
    <source>
        <dbReference type="EMBL" id="ACY96596.1"/>
    </source>
</evidence>
<evidence type="ECO:0000256" key="9">
    <source>
        <dbReference type="SAM" id="Coils"/>
    </source>
</evidence>